<evidence type="ECO:0000256" key="1">
    <source>
        <dbReference type="SAM" id="MobiDB-lite"/>
    </source>
</evidence>
<organism evidence="2 3">
    <name type="scientific">Orbilia brochopaga</name>
    <dbReference type="NCBI Taxonomy" id="3140254"/>
    <lineage>
        <taxon>Eukaryota</taxon>
        <taxon>Fungi</taxon>
        <taxon>Dikarya</taxon>
        <taxon>Ascomycota</taxon>
        <taxon>Pezizomycotina</taxon>
        <taxon>Orbiliomycetes</taxon>
        <taxon>Orbiliales</taxon>
        <taxon>Orbiliaceae</taxon>
        <taxon>Orbilia</taxon>
    </lineage>
</organism>
<proteinExistence type="predicted"/>
<protein>
    <submittedName>
        <fullName evidence="2">Uncharacterized protein</fullName>
    </submittedName>
</protein>
<evidence type="ECO:0000313" key="2">
    <source>
        <dbReference type="EMBL" id="KAK6359943.1"/>
    </source>
</evidence>
<feature type="region of interest" description="Disordered" evidence="1">
    <location>
        <begin position="154"/>
        <end position="178"/>
    </location>
</feature>
<gene>
    <name evidence="2" type="ORF">TWF696_001067</name>
</gene>
<sequence>MARETEKDYDHSYFRRGEKALINDHGKPDYVTHNAERAFYHYLRDDGTGRHKKPFVVLIQNYRNPQDEVMRKKGWRPESSQWRTAVEDICFDCECWVCPCGLLGIECVRDEDDEAEDEFEDLEGIEGWQGCRSCWYCWKGALAIVPLGENDGEVKDDGDAGQCEEGEGNDNHEMFPGY</sequence>
<feature type="compositionally biased region" description="Basic and acidic residues" evidence="1">
    <location>
        <begin position="169"/>
        <end position="178"/>
    </location>
</feature>
<evidence type="ECO:0000313" key="3">
    <source>
        <dbReference type="Proteomes" id="UP001375240"/>
    </source>
</evidence>
<accession>A0AAV9VFT4</accession>
<dbReference type="Proteomes" id="UP001375240">
    <property type="component" value="Unassembled WGS sequence"/>
</dbReference>
<dbReference type="AlphaFoldDB" id="A0AAV9VFT4"/>
<dbReference type="EMBL" id="JAVHNQ010000001">
    <property type="protein sequence ID" value="KAK6359943.1"/>
    <property type="molecule type" value="Genomic_DNA"/>
</dbReference>
<name>A0AAV9VFT4_9PEZI</name>
<reference evidence="2 3" key="1">
    <citation type="submission" date="2019-10" db="EMBL/GenBank/DDBJ databases">
        <authorList>
            <person name="Palmer J.M."/>
        </authorList>
    </citation>
    <scope>NUCLEOTIDE SEQUENCE [LARGE SCALE GENOMIC DNA]</scope>
    <source>
        <strain evidence="2 3">TWF696</strain>
    </source>
</reference>
<keyword evidence="3" id="KW-1185">Reference proteome</keyword>
<comment type="caution">
    <text evidence="2">The sequence shown here is derived from an EMBL/GenBank/DDBJ whole genome shotgun (WGS) entry which is preliminary data.</text>
</comment>